<gene>
    <name evidence="9" type="ORF">PXEA_LOCUS16836</name>
</gene>
<evidence type="ECO:0000256" key="2">
    <source>
        <dbReference type="ARBA" id="ARBA00005683"/>
    </source>
</evidence>
<dbReference type="AlphaFoldDB" id="A0A3S5CI62"/>
<keyword evidence="5" id="KW-0272">Extracellular matrix</keyword>
<comment type="similarity">
    <text evidence="2 8">Belongs to the Wnt family.</text>
</comment>
<keyword evidence="10" id="KW-1185">Reference proteome</keyword>
<evidence type="ECO:0000256" key="5">
    <source>
        <dbReference type="ARBA" id="ARBA00022530"/>
    </source>
</evidence>
<keyword evidence="4" id="KW-0964">Secreted</keyword>
<evidence type="ECO:0000256" key="6">
    <source>
        <dbReference type="ARBA" id="ARBA00022687"/>
    </source>
</evidence>
<dbReference type="Proteomes" id="UP000784294">
    <property type="component" value="Unassembled WGS sequence"/>
</dbReference>
<comment type="subcellular location">
    <subcellularLocation>
        <location evidence="1 8">Secreted</location>
        <location evidence="1 8">Extracellular space</location>
        <location evidence="1 8">Extracellular matrix</location>
    </subcellularLocation>
</comment>
<proteinExistence type="inferred from homology"/>
<accession>A0A3S5CI62</accession>
<keyword evidence="3 8" id="KW-0217">Developmental protein</keyword>
<keyword evidence="6 8" id="KW-0879">Wnt signaling pathway</keyword>
<evidence type="ECO:0000313" key="9">
    <source>
        <dbReference type="EMBL" id="VEL23396.1"/>
    </source>
</evidence>
<sequence length="123" mass="14496">MHLLCVNLHHVSTVHATIHCSGIYRYAREKSRELDHFSEAECVYSSYRYGLRRRQLRFCRDERRRYAMHAALKSAQAVAYYCPRTFRDRRWNCTSISYLPLVTPDLRRGQSLFNSASPPKPLG</sequence>
<dbReference type="InterPro" id="IPR005817">
    <property type="entry name" value="Wnt"/>
</dbReference>
<keyword evidence="7" id="KW-1015">Disulfide bond</keyword>
<dbReference type="GO" id="GO:0016055">
    <property type="term" value="P:Wnt signaling pathway"/>
    <property type="evidence" value="ECO:0007669"/>
    <property type="project" value="UniProtKB-KW"/>
</dbReference>
<evidence type="ECO:0000256" key="3">
    <source>
        <dbReference type="ARBA" id="ARBA00022473"/>
    </source>
</evidence>
<dbReference type="EMBL" id="CAAALY010061656">
    <property type="protein sequence ID" value="VEL23396.1"/>
    <property type="molecule type" value="Genomic_DNA"/>
</dbReference>
<comment type="caution">
    <text evidence="9">The sequence shown here is derived from an EMBL/GenBank/DDBJ whole genome shotgun (WGS) entry which is preliminary data.</text>
</comment>
<dbReference type="GO" id="GO:0005102">
    <property type="term" value="F:signaling receptor binding"/>
    <property type="evidence" value="ECO:0007669"/>
    <property type="project" value="InterPro"/>
</dbReference>
<dbReference type="Pfam" id="PF00110">
    <property type="entry name" value="wnt"/>
    <property type="match status" value="1"/>
</dbReference>
<comment type="function">
    <text evidence="8">Ligand for members of the frizzled family of seven transmembrane receptors.</text>
</comment>
<evidence type="ECO:0000256" key="1">
    <source>
        <dbReference type="ARBA" id="ARBA00004498"/>
    </source>
</evidence>
<organism evidence="9 10">
    <name type="scientific">Protopolystoma xenopodis</name>
    <dbReference type="NCBI Taxonomy" id="117903"/>
    <lineage>
        <taxon>Eukaryota</taxon>
        <taxon>Metazoa</taxon>
        <taxon>Spiralia</taxon>
        <taxon>Lophotrochozoa</taxon>
        <taxon>Platyhelminthes</taxon>
        <taxon>Monogenea</taxon>
        <taxon>Polyopisthocotylea</taxon>
        <taxon>Polystomatidea</taxon>
        <taxon>Polystomatidae</taxon>
        <taxon>Protopolystoma</taxon>
    </lineage>
</organism>
<protein>
    <recommendedName>
        <fullName evidence="8">Protein Wnt</fullName>
    </recommendedName>
</protein>
<dbReference type="GO" id="GO:0005576">
    <property type="term" value="C:extracellular region"/>
    <property type="evidence" value="ECO:0007669"/>
    <property type="project" value="InterPro"/>
</dbReference>
<evidence type="ECO:0000256" key="4">
    <source>
        <dbReference type="ARBA" id="ARBA00022525"/>
    </source>
</evidence>
<reference evidence="9" key="1">
    <citation type="submission" date="2018-11" db="EMBL/GenBank/DDBJ databases">
        <authorList>
            <consortium name="Pathogen Informatics"/>
        </authorList>
    </citation>
    <scope>NUCLEOTIDE SEQUENCE</scope>
</reference>
<dbReference type="OrthoDB" id="5945655at2759"/>
<evidence type="ECO:0000313" key="10">
    <source>
        <dbReference type="Proteomes" id="UP000784294"/>
    </source>
</evidence>
<evidence type="ECO:0000256" key="8">
    <source>
        <dbReference type="RuleBase" id="RU003500"/>
    </source>
</evidence>
<evidence type="ECO:0000256" key="7">
    <source>
        <dbReference type="ARBA" id="ARBA00023157"/>
    </source>
</evidence>
<name>A0A3S5CI62_9PLAT</name>